<dbReference type="PANTHER" id="PTHR40027">
    <property type="entry name" value="CELL DIVISION PROTEIN DIVIC"/>
    <property type="match status" value="1"/>
</dbReference>
<evidence type="ECO:0000256" key="1">
    <source>
        <dbReference type="SAM" id="Phobius"/>
    </source>
</evidence>
<keyword evidence="1" id="KW-1133">Transmembrane helix</keyword>
<dbReference type="EMBL" id="CP093365">
    <property type="protein sequence ID" value="UQS84023.1"/>
    <property type="molecule type" value="Genomic_DNA"/>
</dbReference>
<keyword evidence="1" id="KW-0812">Transmembrane</keyword>
<dbReference type="InterPro" id="IPR007060">
    <property type="entry name" value="FtsL/DivIC"/>
</dbReference>
<organism evidence="2 3">
    <name type="scientific">Bombilactobacillus thymidiniphilus</name>
    <dbReference type="NCBI Taxonomy" id="2923363"/>
    <lineage>
        <taxon>Bacteria</taxon>
        <taxon>Bacillati</taxon>
        <taxon>Bacillota</taxon>
        <taxon>Bacilli</taxon>
        <taxon>Lactobacillales</taxon>
        <taxon>Lactobacillaceae</taxon>
        <taxon>Bombilactobacillus</taxon>
    </lineage>
</organism>
<dbReference type="Proteomes" id="UP000831947">
    <property type="component" value="Chromosome"/>
</dbReference>
<reference evidence="2 3" key="1">
    <citation type="journal article" date="2022" name="Int. J. Syst. Evol. Microbiol.">
        <title>Apilactobacillus apisilvae sp. nov., Nicolia spurrieriana gen. nov. sp. nov., Bombilactobacillus folatiphilus sp. nov. and Bombilactobacillus thymidiniphilus sp. nov., four new lactic acid bacterial isolates from stingless bees Tetragonula carbonaria and Austroplebeia australis.</title>
        <authorList>
            <person name="Oliphant S.A."/>
            <person name="Watson-Haigh N.S."/>
            <person name="Sumby K.M."/>
            <person name="Gardner J."/>
            <person name="Groom S."/>
            <person name="Jiranek V."/>
        </authorList>
    </citation>
    <scope>NUCLEOTIDE SEQUENCE [LARGE SCALE GENOMIC DNA]</scope>
    <source>
        <strain evidence="2 3">SG4_A1</strain>
    </source>
</reference>
<name>A0ABY4PEC8_9LACO</name>
<dbReference type="PANTHER" id="PTHR40027:SF1">
    <property type="entry name" value="CELL DIVISION PROTEIN DIVIC"/>
    <property type="match status" value="1"/>
</dbReference>
<evidence type="ECO:0000313" key="2">
    <source>
        <dbReference type="EMBL" id="UQS84023.1"/>
    </source>
</evidence>
<dbReference type="RefSeq" id="WP_249513207.1">
    <property type="nucleotide sequence ID" value="NZ_CP093365.1"/>
</dbReference>
<proteinExistence type="predicted"/>
<protein>
    <submittedName>
        <fullName evidence="2">Septum formation initiator family protein</fullName>
    </submittedName>
</protein>
<keyword evidence="1" id="KW-0472">Membrane</keyword>
<evidence type="ECO:0000313" key="3">
    <source>
        <dbReference type="Proteomes" id="UP000831947"/>
    </source>
</evidence>
<keyword evidence="3" id="KW-1185">Reference proteome</keyword>
<gene>
    <name evidence="2" type="ORF">MOO47_02235</name>
</gene>
<dbReference type="InterPro" id="IPR039076">
    <property type="entry name" value="DivIC"/>
</dbReference>
<sequence>MTKSLDKNNNVSPINLNNDDRSAELKFKRRVSLVHRRRIVFLLVVLLIVLLLGFNRLYRAYKSQITTNNNLTSQQHKLHEATRQKADLDNEIKQLHQPEYLDNLIRYRFNYSKDGEIIYNIPNEANKNINF</sequence>
<accession>A0ABY4PEC8</accession>
<dbReference type="Pfam" id="PF04977">
    <property type="entry name" value="DivIC"/>
    <property type="match status" value="1"/>
</dbReference>
<feature type="transmembrane region" description="Helical" evidence="1">
    <location>
        <begin position="39"/>
        <end position="58"/>
    </location>
</feature>